<protein>
    <submittedName>
        <fullName evidence="1">Uncharacterized protein</fullName>
    </submittedName>
</protein>
<evidence type="ECO:0000313" key="1">
    <source>
        <dbReference type="EMBL" id="KUG17971.1"/>
    </source>
</evidence>
<gene>
    <name evidence="1" type="ORF">ASZ90_012323</name>
</gene>
<accession>A0A0W8FC76</accession>
<dbReference type="EMBL" id="LNQE01001408">
    <property type="protein sequence ID" value="KUG17971.1"/>
    <property type="molecule type" value="Genomic_DNA"/>
</dbReference>
<proteinExistence type="predicted"/>
<dbReference type="AlphaFoldDB" id="A0A0W8FC76"/>
<organism evidence="1">
    <name type="scientific">hydrocarbon metagenome</name>
    <dbReference type="NCBI Taxonomy" id="938273"/>
    <lineage>
        <taxon>unclassified sequences</taxon>
        <taxon>metagenomes</taxon>
        <taxon>ecological metagenomes</taxon>
    </lineage>
</organism>
<sequence length="590" mass="67644">MLYQLEAQLKVSSFKPITNQVIAWSVPDENAQVCEFLESKYQHHDELETGLLISSVNLIKDARWAAIMGPIPDSQIDYILQRFGNISLVRFGPVMLLATWLGPTGHVAMRLIDIWVALDSCSLDTYALLVSSEPVPNVLLRSRSFTTHNPLHEVIPEPPRLVIPPAKISSPGVRFRINNRTIGARVLVGTQLSIPFFDNLKGQLQGKRTVKFSIDDQVVESEVILNGSELQVNTTFKAIDIMPFIESQKQRLRREMEEAHFEEHQTDIYFLPASMLIAQARVFPEFNKDKLAKDPTGPKYFVSHRWLNPKHPDPNGTHLKLLQKHASKHPDAFYWIDYSCLPQSRDRDDENLFSRTLPKIASIQAKASTIVILAPDYDERLWCYVEHITAVFFAQTNVATVGKRPRTIEYLGPARPDDNIIERAQMLQEPDWDRLKVTKPSDIPGVKYNYRWLTNLVKFQLYDRFSELRESLPGNEWYSGLHYPQSAFGINYSDSLVIIRSLFREFGGDADQLFTENSLLWLAERLSWSASLDNYRMEDICFSPSLLFSEDMVGWFALLLGIIKVLNQGNDKIVNLRELYAKMVLMSLLK</sequence>
<name>A0A0W8FC76_9ZZZZ</name>
<comment type="caution">
    <text evidence="1">The sequence shown here is derived from an EMBL/GenBank/DDBJ whole genome shotgun (WGS) entry which is preliminary data.</text>
</comment>
<reference evidence="1" key="1">
    <citation type="journal article" date="2015" name="Proc. Natl. Acad. Sci. U.S.A.">
        <title>Networks of energetic and metabolic interactions define dynamics in microbial communities.</title>
        <authorList>
            <person name="Embree M."/>
            <person name="Liu J.K."/>
            <person name="Al-Bassam M.M."/>
            <person name="Zengler K."/>
        </authorList>
    </citation>
    <scope>NUCLEOTIDE SEQUENCE</scope>
</reference>